<reference evidence="2" key="1">
    <citation type="journal article" date="2013" name="J. Plant Res.">
        <title>Effect of fungi and light on seed germination of three Opuntia species from semiarid lands of central Mexico.</title>
        <authorList>
            <person name="Delgado-Sanchez P."/>
            <person name="Jimenez-Bremont J.F."/>
            <person name="Guerrero-Gonzalez Mde L."/>
            <person name="Flores J."/>
        </authorList>
    </citation>
    <scope>NUCLEOTIDE SEQUENCE</scope>
    <source>
        <tissue evidence="2">Cladode</tissue>
    </source>
</reference>
<proteinExistence type="predicted"/>
<feature type="region of interest" description="Disordered" evidence="1">
    <location>
        <begin position="1"/>
        <end position="22"/>
    </location>
</feature>
<organism evidence="2">
    <name type="scientific">Opuntia streptacantha</name>
    <name type="common">Prickly pear cactus</name>
    <name type="synonym">Opuntia cardona</name>
    <dbReference type="NCBI Taxonomy" id="393608"/>
    <lineage>
        <taxon>Eukaryota</taxon>
        <taxon>Viridiplantae</taxon>
        <taxon>Streptophyta</taxon>
        <taxon>Embryophyta</taxon>
        <taxon>Tracheophyta</taxon>
        <taxon>Spermatophyta</taxon>
        <taxon>Magnoliopsida</taxon>
        <taxon>eudicotyledons</taxon>
        <taxon>Gunneridae</taxon>
        <taxon>Pentapetalae</taxon>
        <taxon>Caryophyllales</taxon>
        <taxon>Cactineae</taxon>
        <taxon>Cactaceae</taxon>
        <taxon>Opuntioideae</taxon>
        <taxon>Opuntia</taxon>
    </lineage>
</organism>
<dbReference type="EMBL" id="GISG01263776">
    <property type="protein sequence ID" value="MBA4674626.1"/>
    <property type="molecule type" value="Transcribed_RNA"/>
</dbReference>
<dbReference type="AlphaFoldDB" id="A0A7C9ETN9"/>
<sequence length="102" mass="10803">MKESISRREAPPSATEARTASPSSAALFLISSPCFDVISLLTASSMVSDVTSSARCTQSLTNTPILSTSVNKMAFLGWSECIGHAATGTPMLILSMHEFHPQ</sequence>
<evidence type="ECO:0000313" key="2">
    <source>
        <dbReference type="EMBL" id="MBA4674626.1"/>
    </source>
</evidence>
<evidence type="ECO:0000256" key="1">
    <source>
        <dbReference type="SAM" id="MobiDB-lite"/>
    </source>
</evidence>
<protein>
    <submittedName>
        <fullName evidence="2">Uncharacterized protein</fullName>
    </submittedName>
</protein>
<feature type="compositionally biased region" description="Basic and acidic residues" evidence="1">
    <location>
        <begin position="1"/>
        <end position="10"/>
    </location>
</feature>
<dbReference type="EMBL" id="GISG01236591">
    <property type="protein sequence ID" value="MBA4667634.1"/>
    <property type="molecule type" value="Transcribed_RNA"/>
</dbReference>
<reference evidence="2" key="2">
    <citation type="submission" date="2020-07" db="EMBL/GenBank/DDBJ databases">
        <authorList>
            <person name="Vera ALvarez R."/>
            <person name="Arias-Moreno D.M."/>
            <person name="Jimenez-Jacinto V."/>
            <person name="Jimenez-Bremont J.F."/>
            <person name="Swaminathan K."/>
            <person name="Moose S.P."/>
            <person name="Guerrero-Gonzalez M.L."/>
            <person name="Marino-Ramirez L."/>
            <person name="Landsman D."/>
            <person name="Rodriguez-Kessler M."/>
            <person name="Delgado-Sanchez P."/>
        </authorList>
    </citation>
    <scope>NUCLEOTIDE SEQUENCE</scope>
    <source>
        <tissue evidence="2">Cladode</tissue>
    </source>
</reference>
<accession>A0A7C9ETN9</accession>
<name>A0A7C9ETN9_OPUST</name>